<evidence type="ECO:0000256" key="3">
    <source>
        <dbReference type="ARBA" id="ARBA00023015"/>
    </source>
</evidence>
<feature type="region of interest" description="Disordered" evidence="8">
    <location>
        <begin position="304"/>
        <end position="326"/>
    </location>
</feature>
<dbReference type="Proteomes" id="UP000822688">
    <property type="component" value="Chromosome 3"/>
</dbReference>
<dbReference type="Gene3D" id="3.30.730.10">
    <property type="entry name" value="AP2/ERF domain"/>
    <property type="match status" value="1"/>
</dbReference>
<dbReference type="OrthoDB" id="777275at2759"/>
<feature type="compositionally biased region" description="Low complexity" evidence="8">
    <location>
        <begin position="526"/>
        <end position="536"/>
    </location>
</feature>
<organism evidence="10 11">
    <name type="scientific">Ceratodon purpureus</name>
    <name type="common">Fire moss</name>
    <name type="synonym">Dicranum purpureum</name>
    <dbReference type="NCBI Taxonomy" id="3225"/>
    <lineage>
        <taxon>Eukaryota</taxon>
        <taxon>Viridiplantae</taxon>
        <taxon>Streptophyta</taxon>
        <taxon>Embryophyta</taxon>
        <taxon>Bryophyta</taxon>
        <taxon>Bryophytina</taxon>
        <taxon>Bryopsida</taxon>
        <taxon>Dicranidae</taxon>
        <taxon>Pseudoditrichales</taxon>
        <taxon>Ditrichaceae</taxon>
        <taxon>Ceratodon</taxon>
    </lineage>
</organism>
<proteinExistence type="inferred from homology"/>
<evidence type="ECO:0000256" key="7">
    <source>
        <dbReference type="ARBA" id="ARBA00024343"/>
    </source>
</evidence>
<feature type="compositionally biased region" description="Polar residues" evidence="8">
    <location>
        <begin position="370"/>
        <end position="384"/>
    </location>
</feature>
<evidence type="ECO:0000256" key="1">
    <source>
        <dbReference type="ARBA" id="ARBA00004123"/>
    </source>
</evidence>
<evidence type="ECO:0000313" key="11">
    <source>
        <dbReference type="Proteomes" id="UP000822688"/>
    </source>
</evidence>
<evidence type="ECO:0000256" key="6">
    <source>
        <dbReference type="ARBA" id="ARBA00023242"/>
    </source>
</evidence>
<dbReference type="InterPro" id="IPR051758">
    <property type="entry name" value="ERF/AP2-like"/>
</dbReference>
<dbReference type="PRINTS" id="PR00367">
    <property type="entry name" value="ETHRSPELEMNT"/>
</dbReference>
<comment type="caution">
    <text evidence="10">The sequence shown here is derived from an EMBL/GenBank/DDBJ whole genome shotgun (WGS) entry which is preliminary data.</text>
</comment>
<comment type="subcellular location">
    <subcellularLocation>
        <location evidence="1">Nucleus</location>
    </subcellularLocation>
</comment>
<keyword evidence="4" id="KW-0238">DNA-binding</keyword>
<dbReference type="InterPro" id="IPR001471">
    <property type="entry name" value="AP2/ERF_dom"/>
</dbReference>
<dbReference type="InterPro" id="IPR016177">
    <property type="entry name" value="DNA-bd_dom_sf"/>
</dbReference>
<evidence type="ECO:0000256" key="2">
    <source>
        <dbReference type="ARBA" id="ARBA00022745"/>
    </source>
</evidence>
<comment type="similarity">
    <text evidence="7">Belongs to the AP2/ERF transcription factor family. ERF subfamily.</text>
</comment>
<evidence type="ECO:0000256" key="8">
    <source>
        <dbReference type="SAM" id="MobiDB-lite"/>
    </source>
</evidence>
<dbReference type="Pfam" id="PF00847">
    <property type="entry name" value="AP2"/>
    <property type="match status" value="1"/>
</dbReference>
<dbReference type="InterPro" id="IPR036955">
    <property type="entry name" value="AP2/ERF_dom_sf"/>
</dbReference>
<dbReference type="PANTHER" id="PTHR31657">
    <property type="entry name" value="ETHYLENE-RESPONSIVE TRANSCRIPTION FACTOR ERF061"/>
    <property type="match status" value="1"/>
</dbReference>
<dbReference type="SMART" id="SM00380">
    <property type="entry name" value="AP2"/>
    <property type="match status" value="1"/>
</dbReference>
<keyword evidence="2" id="KW-0936">Ethylene signaling pathway</keyword>
<feature type="region of interest" description="Disordered" evidence="8">
    <location>
        <begin position="350"/>
        <end position="384"/>
    </location>
</feature>
<keyword evidence="6" id="KW-0539">Nucleus</keyword>
<protein>
    <recommendedName>
        <fullName evidence="9">AP2/ERF domain-containing protein</fullName>
    </recommendedName>
</protein>
<dbReference type="AlphaFoldDB" id="A0A8T0IEE3"/>
<sequence>MAAVARNNLSSMLPGRGIPCRGFYFGNDIHDGGGVSTSGRDTAVDSFNGYGMEGGRFLPGNNLLHSLLPYQCPDDILQVEEKKIAASLGCGSPVSAGSSVSELSNEQIVYTGYQNPPLVQQQFSPSYVGSQGLATSTYMLNADPYLVSNGGMYGMPPGGYIGGAGSYPQPNVELPQNSLEYAHVPPPVLPQQLYQLQLAFPPQPQDIDLQNLPRTSWSPSVDLGPRAQAMKKTAEKRIGVPRTKLYRGVRQRHWGKWVAEIRLPRNRTRLWLGTFDTAEEAALAYDTAAYKLRGEYARLNFPRQQGDQGVLSGGAQSSVDDTGAPPALASRVLTSTLDAKLQEIAYQKQRQAQMAGGDKSHCLPPIEPVKTTSGNSPSHLATSQSEKFCSVPAGVADHFSFRESGSSSSSSPCQSPPESSASESRYASSPSSDSYSSDLDLDDLFRGVLCSEQQLDMSWDVLQLGECGPVDVDSTTTSVTSSTSSVFNVFQQQQFHGHGSPESLGECVTSNIGTNIGDGSIKRRSPSPTSATLSPPREFNVWRHCE</sequence>
<keyword evidence="3" id="KW-0805">Transcription regulation</keyword>
<dbReference type="GO" id="GO:0005634">
    <property type="term" value="C:nucleus"/>
    <property type="evidence" value="ECO:0007669"/>
    <property type="project" value="UniProtKB-SubCell"/>
</dbReference>
<evidence type="ECO:0000313" key="10">
    <source>
        <dbReference type="EMBL" id="KAG0582124.1"/>
    </source>
</evidence>
<feature type="region of interest" description="Disordered" evidence="8">
    <location>
        <begin position="515"/>
        <end position="536"/>
    </location>
</feature>
<reference evidence="10" key="1">
    <citation type="submission" date="2020-06" db="EMBL/GenBank/DDBJ databases">
        <title>WGS assembly of Ceratodon purpureus strain R40.</title>
        <authorList>
            <person name="Carey S.B."/>
            <person name="Jenkins J."/>
            <person name="Shu S."/>
            <person name="Lovell J.T."/>
            <person name="Sreedasyam A."/>
            <person name="Maumus F."/>
            <person name="Tiley G.P."/>
            <person name="Fernandez-Pozo N."/>
            <person name="Barry K."/>
            <person name="Chen C."/>
            <person name="Wang M."/>
            <person name="Lipzen A."/>
            <person name="Daum C."/>
            <person name="Saski C.A."/>
            <person name="Payton A.C."/>
            <person name="Mcbreen J.C."/>
            <person name="Conrad R.E."/>
            <person name="Kollar L.M."/>
            <person name="Olsson S."/>
            <person name="Huttunen S."/>
            <person name="Landis J.B."/>
            <person name="Wickett N.J."/>
            <person name="Johnson M.G."/>
            <person name="Rensing S.A."/>
            <person name="Grimwood J."/>
            <person name="Schmutz J."/>
            <person name="Mcdaniel S.F."/>
        </authorList>
    </citation>
    <scope>NUCLEOTIDE SEQUENCE</scope>
    <source>
        <strain evidence="10">R40</strain>
    </source>
</reference>
<dbReference type="GO" id="GO:0009873">
    <property type="term" value="P:ethylene-activated signaling pathway"/>
    <property type="evidence" value="ECO:0007669"/>
    <property type="project" value="UniProtKB-KW"/>
</dbReference>
<keyword evidence="5" id="KW-0804">Transcription</keyword>
<dbReference type="PROSITE" id="PS51032">
    <property type="entry name" value="AP2_ERF"/>
    <property type="match status" value="1"/>
</dbReference>
<evidence type="ECO:0000259" key="9">
    <source>
        <dbReference type="PROSITE" id="PS51032"/>
    </source>
</evidence>
<keyword evidence="11" id="KW-1185">Reference proteome</keyword>
<dbReference type="SUPFAM" id="SSF54171">
    <property type="entry name" value="DNA-binding domain"/>
    <property type="match status" value="1"/>
</dbReference>
<feature type="region of interest" description="Disordered" evidence="8">
    <location>
        <begin position="400"/>
        <end position="437"/>
    </location>
</feature>
<accession>A0A8T0IEE3</accession>
<evidence type="ECO:0000256" key="5">
    <source>
        <dbReference type="ARBA" id="ARBA00023163"/>
    </source>
</evidence>
<dbReference type="GO" id="GO:0000976">
    <property type="term" value="F:transcription cis-regulatory region binding"/>
    <property type="evidence" value="ECO:0007669"/>
    <property type="project" value="UniProtKB-ARBA"/>
</dbReference>
<name>A0A8T0IEE3_CERPU</name>
<gene>
    <name evidence="10" type="ORF">KC19_3G036000</name>
</gene>
<dbReference type="CDD" id="cd00018">
    <property type="entry name" value="AP2"/>
    <property type="match status" value="1"/>
</dbReference>
<evidence type="ECO:0000256" key="4">
    <source>
        <dbReference type="ARBA" id="ARBA00023125"/>
    </source>
</evidence>
<feature type="compositionally biased region" description="Low complexity" evidence="8">
    <location>
        <begin position="402"/>
        <end position="437"/>
    </location>
</feature>
<dbReference type="FunFam" id="3.30.730.10:FF:000001">
    <property type="entry name" value="Ethylene-responsive transcription factor 2"/>
    <property type="match status" value="1"/>
</dbReference>
<dbReference type="EMBL" id="CM026423">
    <property type="protein sequence ID" value="KAG0582124.1"/>
    <property type="molecule type" value="Genomic_DNA"/>
</dbReference>
<feature type="domain" description="AP2/ERF" evidence="9">
    <location>
        <begin position="245"/>
        <end position="302"/>
    </location>
</feature>
<dbReference type="GO" id="GO:0003700">
    <property type="term" value="F:DNA-binding transcription factor activity"/>
    <property type="evidence" value="ECO:0007669"/>
    <property type="project" value="InterPro"/>
</dbReference>
<dbReference type="PANTHER" id="PTHR31657:SF87">
    <property type="entry name" value="ETHYLENE-RESPONSIVE TRANSCRIPTION FACTOR RAP2-13"/>
    <property type="match status" value="1"/>
</dbReference>